<dbReference type="OrthoDB" id="330249at2"/>
<proteinExistence type="predicted"/>
<comment type="caution">
    <text evidence="1">The sequence shown here is derived from an EMBL/GenBank/DDBJ whole genome shotgun (WGS) entry which is preliminary data.</text>
</comment>
<reference evidence="1" key="1">
    <citation type="submission" date="2013-03" db="EMBL/GenBank/DDBJ databases">
        <authorList>
            <person name="Harkins D.M."/>
            <person name="Durkin A.S."/>
            <person name="Brinkac L.M."/>
            <person name="Haft D.H."/>
            <person name="Selengut J.D."/>
            <person name="Sanka R."/>
            <person name="DePew J."/>
            <person name="Purushe J."/>
            <person name="Hartskeerl R.A."/>
            <person name="Ahmed A."/>
            <person name="van der Linden H."/>
            <person name="Goris M.G.A."/>
            <person name="Vinetz J.M."/>
            <person name="Sutton G.G."/>
            <person name="Nierman W.C."/>
            <person name="Fouts D.E."/>
        </authorList>
    </citation>
    <scope>NUCLEOTIDE SEQUENCE [LARGE SCALE GENOMIC DNA]</scope>
    <source>
        <strain evidence="1">LT 11-33</strain>
    </source>
</reference>
<name>N1VTG2_9LEPT</name>
<dbReference type="Proteomes" id="UP000012371">
    <property type="component" value="Unassembled WGS sequence"/>
</dbReference>
<organism evidence="1 2">
    <name type="scientific">Leptospira terpstrae serovar Hualin str. LT 11-33 = ATCC 700639</name>
    <dbReference type="NCBI Taxonomy" id="1257025"/>
    <lineage>
        <taxon>Bacteria</taxon>
        <taxon>Pseudomonadati</taxon>
        <taxon>Spirochaetota</taxon>
        <taxon>Spirochaetia</taxon>
        <taxon>Leptospirales</taxon>
        <taxon>Leptospiraceae</taxon>
        <taxon>Leptospira</taxon>
    </lineage>
</organism>
<dbReference type="STRING" id="1257025.LEP1GSC203_1852"/>
<evidence type="ECO:0000313" key="2">
    <source>
        <dbReference type="Proteomes" id="UP000012371"/>
    </source>
</evidence>
<gene>
    <name evidence="1" type="ORF">LEP1GSC203_1852</name>
</gene>
<dbReference type="AlphaFoldDB" id="N1VTG2"/>
<accession>N1VTG2</accession>
<dbReference type="RefSeq" id="WP_002974409.1">
    <property type="nucleotide sequence ID" value="NZ_AOGW02000010.1"/>
</dbReference>
<dbReference type="EMBL" id="AOGW02000010">
    <property type="protein sequence ID" value="EMY61728.1"/>
    <property type="molecule type" value="Genomic_DNA"/>
</dbReference>
<protein>
    <submittedName>
        <fullName evidence="1">Uncharacterized protein</fullName>
    </submittedName>
</protein>
<keyword evidence="2" id="KW-1185">Reference proteome</keyword>
<evidence type="ECO:0000313" key="1">
    <source>
        <dbReference type="EMBL" id="EMY61728.1"/>
    </source>
</evidence>
<sequence>MRNLSLKKLILVFCILSFECRLPINNPNTSLTISKKETEDKITNYTLIKTMSCQFDPFRSTIFSELGNDEDPSPDANNESIYYEKRAVSACLRSILAIPCPNYPTNTIQAISEMAAQIAANRILNCTFKVALFFEFEKPFYGNF</sequence>